<dbReference type="AlphaFoldDB" id="A0A1A5ZV23"/>
<dbReference type="PANTHER" id="PTHR31814">
    <property type="match status" value="1"/>
</dbReference>
<dbReference type="Pfam" id="PF08544">
    <property type="entry name" value="GHMP_kinases_C"/>
    <property type="match status" value="1"/>
</dbReference>
<accession>A0A1A5ZV23</accession>
<dbReference type="InterPro" id="IPR020568">
    <property type="entry name" value="Ribosomal_Su5_D2-typ_SF"/>
</dbReference>
<evidence type="ECO:0000256" key="5">
    <source>
        <dbReference type="ARBA" id="ARBA00022679"/>
    </source>
</evidence>
<protein>
    <recommendedName>
        <fullName evidence="3 13">Phosphomevalonate kinase</fullName>
        <ecNumber evidence="3 13">2.7.4.2</ecNumber>
    </recommendedName>
</protein>
<dbReference type="SUPFAM" id="SSF54211">
    <property type="entry name" value="Ribosomal protein S5 domain 2-like"/>
    <property type="match status" value="1"/>
</dbReference>
<dbReference type="PIRSF" id="PIRSF017288">
    <property type="entry name" value="PMK_GHMP_euk"/>
    <property type="match status" value="1"/>
</dbReference>
<evidence type="ECO:0000256" key="12">
    <source>
        <dbReference type="ARBA" id="ARBA00029326"/>
    </source>
</evidence>
<evidence type="ECO:0000256" key="6">
    <source>
        <dbReference type="ARBA" id="ARBA00022741"/>
    </source>
</evidence>
<evidence type="ECO:0000256" key="2">
    <source>
        <dbReference type="ARBA" id="ARBA00006495"/>
    </source>
</evidence>
<dbReference type="UniPathway" id="UPA00057">
    <property type="reaction ID" value="UER00099"/>
</dbReference>
<comment type="similarity">
    <text evidence="2 13">Belongs to the GHMP kinase family. Mevalonate kinase subfamily.</text>
</comment>
<name>A0A1A5ZV23_9TREE</name>
<keyword evidence="7 13" id="KW-0418">Kinase</keyword>
<keyword evidence="5 13" id="KW-0808">Transferase</keyword>
<dbReference type="EMBL" id="KI894036">
    <property type="protein sequence ID" value="OBR81655.1"/>
    <property type="molecule type" value="Genomic_DNA"/>
</dbReference>
<evidence type="ECO:0000256" key="8">
    <source>
        <dbReference type="ARBA" id="ARBA00022840"/>
    </source>
</evidence>
<dbReference type="InterPro" id="IPR035102">
    <property type="entry name" value="Phosphomevalonate_kinase"/>
</dbReference>
<sequence>MAQSSMSSSKHTVVSSPGKVLLAGGYLVLERAFSGLVVATSSRFYSSATHLPSTSAAPASSTEARISVRAGQFPRKQSEWIYKLSITDGAMHLDQMNEAQAGSNKFIYLTLLQTMAVAYEKIVAEEGQGGEEAAKELLDRITQGGKTAGLDIVVLADNDFYSQREQLSALSLPTHINSLSSLEPFTPLPRPIAQTNKTGLGSSAALVTSLVASLLSHLGIVTIPSSHLSDQSTSTSDLGLVHSVAQFIHCLAQGKVGSGFDVSSAVFGTHIYTRFSPSILTPLMHDPADHIPLNAQPTLLPILDPSKWDQRNSSFRLPRGLRLILADVDAGTDTPSFVGKVLKWRKENPEVSDELWRGLDTANMQLERLLSELAGKEGERDYSGTISRMAERGIEGVSNPTLQPHKQRLLLHTQLTSPRTQAIRGFQRKMSELSGVPIEPPEQTRLIDACSELPGVIGGGVPGAGGFDALFLLIIDDPSVIARVDGLWSSWKEMSVCPLLARQSDGGLRVENVGEVAGLRAALTRS</sequence>
<dbReference type="GO" id="GO:0006696">
    <property type="term" value="P:ergosterol biosynthetic process"/>
    <property type="evidence" value="ECO:0007669"/>
    <property type="project" value="TreeGrafter"/>
</dbReference>
<dbReference type="GO" id="GO:0004631">
    <property type="term" value="F:phosphomevalonate kinase activity"/>
    <property type="evidence" value="ECO:0007669"/>
    <property type="project" value="UniProtKB-UniRule"/>
</dbReference>
<dbReference type="Gene3D" id="3.30.230.10">
    <property type="match status" value="1"/>
</dbReference>
<dbReference type="PANTHER" id="PTHR31814:SF2">
    <property type="entry name" value="PHOSPHOMEVALONATE KINASE"/>
    <property type="match status" value="1"/>
</dbReference>
<evidence type="ECO:0000259" key="14">
    <source>
        <dbReference type="Pfam" id="PF08544"/>
    </source>
</evidence>
<comment type="catalytic activity">
    <reaction evidence="12">
        <text>(R)-5-phosphomevalonate + ATP = (R)-5-diphosphomevalonate + ADP</text>
        <dbReference type="Rhea" id="RHEA:16341"/>
        <dbReference type="ChEBI" id="CHEBI:30616"/>
        <dbReference type="ChEBI" id="CHEBI:57557"/>
        <dbReference type="ChEBI" id="CHEBI:58146"/>
        <dbReference type="ChEBI" id="CHEBI:456216"/>
        <dbReference type="EC" id="2.7.4.2"/>
    </reaction>
    <physiologicalReaction direction="left-to-right" evidence="12">
        <dbReference type="Rhea" id="RHEA:16342"/>
    </physiologicalReaction>
</comment>
<dbReference type="InterPro" id="IPR016005">
    <property type="entry name" value="Erg8"/>
</dbReference>
<evidence type="ECO:0000256" key="4">
    <source>
        <dbReference type="ARBA" id="ARBA00022516"/>
    </source>
</evidence>
<feature type="domain" description="GHMP kinase C-terminal" evidence="14">
    <location>
        <begin position="424"/>
        <end position="478"/>
    </location>
</feature>
<keyword evidence="8" id="KW-0067">ATP-binding</keyword>
<evidence type="ECO:0000256" key="10">
    <source>
        <dbReference type="ARBA" id="ARBA00023098"/>
    </source>
</evidence>
<gene>
    <name evidence="15" type="ORF">I303_07565</name>
</gene>
<comment type="pathway">
    <text evidence="1 13">Isoprenoid biosynthesis; isopentenyl diphosphate biosynthesis via mevalonate pathway; isopentenyl diphosphate from (R)-mevalonate: step 2/3.</text>
</comment>
<reference evidence="15" key="1">
    <citation type="submission" date="2013-07" db="EMBL/GenBank/DDBJ databases">
        <title>The Genome Sequence of Cryptococcus dejecticola CBS10117.</title>
        <authorList>
            <consortium name="The Broad Institute Genome Sequencing Platform"/>
            <person name="Cuomo C."/>
            <person name="Litvintseva A."/>
            <person name="Chen Y."/>
            <person name="Heitman J."/>
            <person name="Sun S."/>
            <person name="Springer D."/>
            <person name="Dromer F."/>
            <person name="Young S.K."/>
            <person name="Zeng Q."/>
            <person name="Gargeya S."/>
            <person name="Fitzgerald M."/>
            <person name="Abouelleil A."/>
            <person name="Alvarado L."/>
            <person name="Berlin A.M."/>
            <person name="Chapman S.B."/>
            <person name="Dewar J."/>
            <person name="Goldberg J."/>
            <person name="Griggs A."/>
            <person name="Gujja S."/>
            <person name="Hansen M."/>
            <person name="Howarth C."/>
            <person name="Imamovic A."/>
            <person name="Larimer J."/>
            <person name="McCowan C."/>
            <person name="Murphy C."/>
            <person name="Pearson M."/>
            <person name="Priest M."/>
            <person name="Roberts A."/>
            <person name="Saif S."/>
            <person name="Shea T."/>
            <person name="Sykes S."/>
            <person name="Wortman J."/>
            <person name="Nusbaum C."/>
            <person name="Birren B."/>
        </authorList>
    </citation>
    <scope>NUCLEOTIDE SEQUENCE [LARGE SCALE GENOMIC DNA]</scope>
    <source>
        <strain evidence="15">CBS 10117</strain>
    </source>
</reference>
<keyword evidence="4 13" id="KW-0444">Lipid biosynthesis</keyword>
<dbReference type="GO" id="GO:0005524">
    <property type="term" value="F:ATP binding"/>
    <property type="evidence" value="ECO:0007669"/>
    <property type="project" value="UniProtKB-UniRule"/>
</dbReference>
<evidence type="ECO:0000313" key="15">
    <source>
        <dbReference type="EMBL" id="OBR81655.1"/>
    </source>
</evidence>
<evidence type="ECO:0000256" key="9">
    <source>
        <dbReference type="ARBA" id="ARBA00022955"/>
    </source>
</evidence>
<dbReference type="GO" id="GO:0005777">
    <property type="term" value="C:peroxisome"/>
    <property type="evidence" value="ECO:0007669"/>
    <property type="project" value="TreeGrafter"/>
</dbReference>
<dbReference type="GO" id="GO:0010142">
    <property type="term" value="P:farnesyl diphosphate biosynthetic process, mevalonate pathway"/>
    <property type="evidence" value="ECO:0007669"/>
    <property type="project" value="TreeGrafter"/>
</dbReference>
<keyword evidence="6" id="KW-0547">Nucleotide-binding</keyword>
<dbReference type="EC" id="2.7.4.2" evidence="3 13"/>
<evidence type="ECO:0000256" key="7">
    <source>
        <dbReference type="ARBA" id="ARBA00022777"/>
    </source>
</evidence>
<evidence type="ECO:0000256" key="13">
    <source>
        <dbReference type="PIRNR" id="PIRNR017288"/>
    </source>
</evidence>
<dbReference type="STRING" id="1296121.A0A1A5ZV23"/>
<dbReference type="InterPro" id="IPR014721">
    <property type="entry name" value="Ribsml_uS5_D2-typ_fold_subgr"/>
</dbReference>
<dbReference type="OrthoDB" id="10262935at2759"/>
<evidence type="ECO:0000256" key="3">
    <source>
        <dbReference type="ARBA" id="ARBA00012958"/>
    </source>
</evidence>
<evidence type="ECO:0000256" key="1">
    <source>
        <dbReference type="ARBA" id="ARBA00005017"/>
    </source>
</evidence>
<dbReference type="VEuPathDB" id="FungiDB:I303_07565"/>
<keyword evidence="9 13" id="KW-0752">Steroid biosynthesis</keyword>
<evidence type="ECO:0000256" key="11">
    <source>
        <dbReference type="ARBA" id="ARBA00023221"/>
    </source>
</evidence>
<keyword evidence="10 13" id="KW-0443">Lipid metabolism</keyword>
<dbReference type="InterPro" id="IPR013750">
    <property type="entry name" value="GHMP_kinase_C_dom"/>
</dbReference>
<dbReference type="GO" id="GO:0019287">
    <property type="term" value="P:isopentenyl diphosphate biosynthetic process, mevalonate pathway"/>
    <property type="evidence" value="ECO:0007669"/>
    <property type="project" value="UniProtKB-UniRule"/>
</dbReference>
<organism evidence="15">
    <name type="scientific">Kwoniella dejecticola CBS 10117</name>
    <dbReference type="NCBI Taxonomy" id="1296121"/>
    <lineage>
        <taxon>Eukaryota</taxon>
        <taxon>Fungi</taxon>
        <taxon>Dikarya</taxon>
        <taxon>Basidiomycota</taxon>
        <taxon>Agaricomycotina</taxon>
        <taxon>Tremellomycetes</taxon>
        <taxon>Tremellales</taxon>
        <taxon>Cryptococcaceae</taxon>
        <taxon>Kwoniella</taxon>
    </lineage>
</organism>
<keyword evidence="11 13" id="KW-0753">Steroid metabolism</keyword>
<proteinExistence type="inferred from homology"/>